<dbReference type="OrthoDB" id="271604at2759"/>
<organism evidence="13 14">
    <name type="scientific">Candida metapsilosis</name>
    <dbReference type="NCBI Taxonomy" id="273372"/>
    <lineage>
        <taxon>Eukaryota</taxon>
        <taxon>Fungi</taxon>
        <taxon>Dikarya</taxon>
        <taxon>Ascomycota</taxon>
        <taxon>Saccharomycotina</taxon>
        <taxon>Pichiomycetes</taxon>
        <taxon>Debaryomycetaceae</taxon>
        <taxon>Candida/Lodderomyces clade</taxon>
        <taxon>Candida</taxon>
    </lineage>
</organism>
<accession>A0A8H7ZE06</accession>
<evidence type="ECO:0000256" key="7">
    <source>
        <dbReference type="ARBA" id="ARBA00022989"/>
    </source>
</evidence>
<dbReference type="GO" id="GO:0004222">
    <property type="term" value="F:metalloendopeptidase activity"/>
    <property type="evidence" value="ECO:0007669"/>
    <property type="project" value="InterPro"/>
</dbReference>
<comment type="similarity">
    <text evidence="2">Belongs to the peptidase U48 family.</text>
</comment>
<gene>
    <name evidence="13" type="ORF">I9W82_001968</name>
</gene>
<keyword evidence="14" id="KW-1185">Reference proteome</keyword>
<protein>
    <recommendedName>
        <fullName evidence="10">intramembrane prenyl-peptidase Rce1</fullName>
        <ecNumber evidence="10">3.4.26.1</ecNumber>
    </recommendedName>
</protein>
<evidence type="ECO:0000256" key="9">
    <source>
        <dbReference type="ARBA" id="ARBA00047280"/>
    </source>
</evidence>
<evidence type="ECO:0000256" key="11">
    <source>
        <dbReference type="SAM" id="Phobius"/>
    </source>
</evidence>
<feature type="transmembrane region" description="Helical" evidence="11">
    <location>
        <begin position="182"/>
        <end position="208"/>
    </location>
</feature>
<keyword evidence="6" id="KW-0256">Endoplasmic reticulum</keyword>
<proteinExistence type="inferred from homology"/>
<evidence type="ECO:0000256" key="4">
    <source>
        <dbReference type="ARBA" id="ARBA00022692"/>
    </source>
</evidence>
<keyword evidence="7 11" id="KW-1133">Transmembrane helix</keyword>
<evidence type="ECO:0000256" key="10">
    <source>
        <dbReference type="ARBA" id="ARBA00049729"/>
    </source>
</evidence>
<dbReference type="InterPro" id="IPR003675">
    <property type="entry name" value="Rce1/LyrA-like_dom"/>
</dbReference>
<dbReference type="GO" id="GO:0071586">
    <property type="term" value="P:CAAX-box protein processing"/>
    <property type="evidence" value="ECO:0007669"/>
    <property type="project" value="InterPro"/>
</dbReference>
<comment type="subcellular location">
    <subcellularLocation>
        <location evidence="1">Endoplasmic reticulum membrane</location>
        <topology evidence="1">Multi-pass membrane protein</topology>
    </subcellularLocation>
</comment>
<evidence type="ECO:0000313" key="14">
    <source>
        <dbReference type="Proteomes" id="UP000669133"/>
    </source>
</evidence>
<feature type="transmembrane region" description="Helical" evidence="11">
    <location>
        <begin position="241"/>
        <end position="259"/>
    </location>
</feature>
<evidence type="ECO:0000256" key="2">
    <source>
        <dbReference type="ARBA" id="ARBA00006897"/>
    </source>
</evidence>
<evidence type="ECO:0000256" key="3">
    <source>
        <dbReference type="ARBA" id="ARBA00022670"/>
    </source>
</evidence>
<dbReference type="Pfam" id="PF02517">
    <property type="entry name" value="Rce1-like"/>
    <property type="match status" value="1"/>
</dbReference>
<name>A0A8H7ZE06_9ASCO</name>
<keyword evidence="5" id="KW-0378">Hydrolase</keyword>
<evidence type="ECO:0000256" key="5">
    <source>
        <dbReference type="ARBA" id="ARBA00022801"/>
    </source>
</evidence>
<reference evidence="13 14" key="1">
    <citation type="submission" date="2020-12" db="EMBL/GenBank/DDBJ databases">
        <title>Effect of drift, selection, and recombination on the evolution of hybrid genomes in Candida yeast pathogens.</title>
        <authorList>
            <person name="Mixao V."/>
            <person name="Ksiezopolska E."/>
            <person name="Saus E."/>
            <person name="Boekhout T."/>
            <person name="Gacser A."/>
            <person name="Gabaldon T."/>
        </authorList>
    </citation>
    <scope>NUCLEOTIDE SEQUENCE [LARGE SCALE GENOMIC DNA]</scope>
    <source>
        <strain evidence="13 14">BP57</strain>
    </source>
</reference>
<feature type="transmembrane region" description="Helical" evidence="11">
    <location>
        <begin position="214"/>
        <end position="234"/>
    </location>
</feature>
<evidence type="ECO:0000256" key="1">
    <source>
        <dbReference type="ARBA" id="ARBA00004477"/>
    </source>
</evidence>
<sequence>MIYEVLTLAIASSYVFAIYFRQPRYLQNKDRNDVQVIRYRLSRVTLLCVGLIIIIPLLIPGPFDENLRQIGLIPGFTSTRSLSTDIANVLYSFKFINILFASTIFQILVEDFHSTLQDISTTPLIHHFRDYVFAPVTEELIYRGLILLVVTNTCPDFIKYTPYLFGIAHFHHALQLYKKHSLAMSSIVVSTLFQFTYTSIFGYLANWIYLKTDFNLFCPIIIHSFCNFYGFPTLRMESDKLVVHLVYYALVIGGLYHTYVEIAR</sequence>
<dbReference type="EC" id="3.4.26.1" evidence="10"/>
<keyword evidence="8 11" id="KW-0472">Membrane</keyword>
<dbReference type="RefSeq" id="XP_067549204.1">
    <property type="nucleotide sequence ID" value="XM_067690771.1"/>
</dbReference>
<dbReference type="EMBL" id="JAEOAQ010000002">
    <property type="protein sequence ID" value="KAG5420088.1"/>
    <property type="molecule type" value="Genomic_DNA"/>
</dbReference>
<evidence type="ECO:0000256" key="8">
    <source>
        <dbReference type="ARBA" id="ARBA00023136"/>
    </source>
</evidence>
<comment type="catalytic activity">
    <reaction evidence="9">
        <text>Hydrolyzes the peptide bond -P2-(S-farnesyl or geranylgeranyl)C-P1'-P2'-P3'-COOH where P1' and P2' are amino acids with aliphatic sidechains and P3' is any C-terminal residue.</text>
        <dbReference type="EC" id="3.4.26.1"/>
    </reaction>
</comment>
<dbReference type="AlphaFoldDB" id="A0A8H7ZE06"/>
<dbReference type="GeneID" id="93650597"/>
<dbReference type="PANTHER" id="PTHR13046:SF0">
    <property type="entry name" value="CAAX PRENYL PROTEASE 2"/>
    <property type="match status" value="1"/>
</dbReference>
<evidence type="ECO:0000259" key="12">
    <source>
        <dbReference type="Pfam" id="PF02517"/>
    </source>
</evidence>
<dbReference type="Proteomes" id="UP000669133">
    <property type="component" value="Unassembled WGS sequence"/>
</dbReference>
<keyword evidence="4 11" id="KW-0812">Transmembrane</keyword>
<dbReference type="GO" id="GO:0005789">
    <property type="term" value="C:endoplasmic reticulum membrane"/>
    <property type="evidence" value="ECO:0007669"/>
    <property type="project" value="UniProtKB-SubCell"/>
</dbReference>
<evidence type="ECO:0000313" key="13">
    <source>
        <dbReference type="EMBL" id="KAG5420088.1"/>
    </source>
</evidence>
<keyword evidence="3" id="KW-0645">Protease</keyword>
<feature type="domain" description="CAAX prenyl protease 2/Lysostaphin resistance protein A-like" evidence="12">
    <location>
        <begin position="124"/>
        <end position="228"/>
    </location>
</feature>
<feature type="transmembrane region" description="Helical" evidence="11">
    <location>
        <begin position="6"/>
        <end position="21"/>
    </location>
</feature>
<dbReference type="PANTHER" id="PTHR13046">
    <property type="entry name" value="PROTEASE U48 CAAX PRENYL PROTEASE RCE1"/>
    <property type="match status" value="1"/>
</dbReference>
<feature type="transmembrane region" description="Helical" evidence="11">
    <location>
        <begin position="41"/>
        <end position="59"/>
    </location>
</feature>
<feature type="transmembrane region" description="Helical" evidence="11">
    <location>
        <begin position="89"/>
        <end position="109"/>
    </location>
</feature>
<dbReference type="InterPro" id="IPR039731">
    <property type="entry name" value="Rce1"/>
</dbReference>
<evidence type="ECO:0000256" key="6">
    <source>
        <dbReference type="ARBA" id="ARBA00022824"/>
    </source>
</evidence>
<comment type="caution">
    <text evidence="13">The sequence shown here is derived from an EMBL/GenBank/DDBJ whole genome shotgun (WGS) entry which is preliminary data.</text>
</comment>